<accession>D4RWE7</accession>
<reference evidence="2 3" key="1">
    <citation type="submission" date="2010-02" db="EMBL/GenBank/DDBJ databases">
        <authorList>
            <person name="Weinstock G."/>
            <person name="Sodergren E."/>
            <person name="Clifton S."/>
            <person name="Fulton L."/>
            <person name="Fulton B."/>
            <person name="Courtney L."/>
            <person name="Fronick C."/>
            <person name="Harrison M."/>
            <person name="Strong C."/>
            <person name="Farmer C."/>
            <person name="Delahaunty K."/>
            <person name="Markovic C."/>
            <person name="Hall O."/>
            <person name="Minx P."/>
            <person name="Tomlinson C."/>
            <person name="Mitreva M."/>
            <person name="Nelson J."/>
            <person name="Hou S."/>
            <person name="Wollam A."/>
            <person name="Pepin K.H."/>
            <person name="Johnson M."/>
            <person name="Bhonagiri V."/>
            <person name="Zhang X."/>
            <person name="Suruliraj S."/>
            <person name="Warren W."/>
            <person name="Chinwalla A."/>
            <person name="Mardis E.R."/>
            <person name="Wilson R.K."/>
        </authorList>
    </citation>
    <scope>NUCLEOTIDE SEQUENCE [LARGE SCALE GENOMIC DNA]</scope>
    <source>
        <strain evidence="2 3">DSM 2876</strain>
    </source>
</reference>
<evidence type="ECO:0000256" key="1">
    <source>
        <dbReference type="SAM" id="Phobius"/>
    </source>
</evidence>
<feature type="transmembrane region" description="Helical" evidence="1">
    <location>
        <begin position="122"/>
        <end position="141"/>
    </location>
</feature>
<keyword evidence="1" id="KW-0472">Membrane</keyword>
<dbReference type="Proteomes" id="UP000006238">
    <property type="component" value="Unassembled WGS sequence"/>
</dbReference>
<evidence type="ECO:0000313" key="2">
    <source>
        <dbReference type="EMBL" id="EFF69764.1"/>
    </source>
</evidence>
<dbReference type="AlphaFoldDB" id="D4RWE7"/>
<keyword evidence="1" id="KW-1133">Transmembrane helix</keyword>
<protein>
    <recommendedName>
        <fullName evidence="4">DUF3592 domain-containing protein</fullName>
    </recommendedName>
</protein>
<dbReference type="STRING" id="45851.BHV86_07115"/>
<dbReference type="HOGENOM" id="CLU_992801_0_0_9"/>
<gene>
    <name evidence="2" type="ORF">BUTYVIB_00278</name>
</gene>
<dbReference type="RefSeq" id="WP_005600975.1">
    <property type="nucleotide sequence ID" value="NZ_GG663519.1"/>
</dbReference>
<organism evidence="2 3">
    <name type="scientific">Eshraghiella crossota DSM 2876</name>
    <dbReference type="NCBI Taxonomy" id="511680"/>
    <lineage>
        <taxon>Bacteria</taxon>
        <taxon>Bacillati</taxon>
        <taxon>Bacillota</taxon>
        <taxon>Clostridia</taxon>
        <taxon>Lachnospirales</taxon>
        <taxon>Lachnospiraceae</taxon>
        <taxon>Eshraghiella</taxon>
    </lineage>
</organism>
<sequence length="280" mass="32261">MLKTESVTLAVKIKSKEITGDEYNREYLVTITRSDGRDMVLSVNRSTYDECKKGRRAIFDIDVVMEKEGDINNYIREQTYVTGITYLTEDRLVNKFSQIKDENYTWLSRYAPPLKKKNDRPVILLMGIVFFVAGVFVFTFLPRVIVKNINRAKDYKDYVHTVGETTDRGSTSNSWDSDSYYHYATLVYHADGNAYTVDYGERGKFTDRLADNYDIIYKKDEPEKSYVAEYDTITKMYLPSDYAYSMMDYVGYVLVSLVIGIPCIAGGSFCLIQGIRGKEI</sequence>
<proteinExistence type="predicted"/>
<dbReference type="GeneID" id="98918641"/>
<dbReference type="EMBL" id="ABWN01000017">
    <property type="protein sequence ID" value="EFF69764.1"/>
    <property type="molecule type" value="Genomic_DNA"/>
</dbReference>
<feature type="transmembrane region" description="Helical" evidence="1">
    <location>
        <begin position="249"/>
        <end position="272"/>
    </location>
</feature>
<name>D4RWE7_9FIRM</name>
<evidence type="ECO:0008006" key="4">
    <source>
        <dbReference type="Google" id="ProtNLM"/>
    </source>
</evidence>
<keyword evidence="3" id="KW-1185">Reference proteome</keyword>
<keyword evidence="1" id="KW-0812">Transmembrane</keyword>
<comment type="caution">
    <text evidence="2">The sequence shown here is derived from an EMBL/GenBank/DDBJ whole genome shotgun (WGS) entry which is preliminary data.</text>
</comment>
<evidence type="ECO:0000313" key="3">
    <source>
        <dbReference type="Proteomes" id="UP000006238"/>
    </source>
</evidence>